<evidence type="ECO:0000256" key="1">
    <source>
        <dbReference type="ARBA" id="ARBA00004123"/>
    </source>
</evidence>
<dbReference type="Gene3D" id="3.40.50.11040">
    <property type="match status" value="1"/>
</dbReference>
<dbReference type="Gene3D" id="3.40.50.300">
    <property type="entry name" value="P-loop containing nucleotide triphosphate hydrolases"/>
    <property type="match status" value="1"/>
</dbReference>
<dbReference type="VEuPathDB" id="MicrosporidiaDB:A0H76_761"/>
<evidence type="ECO:0000313" key="9">
    <source>
        <dbReference type="Proteomes" id="UP000192501"/>
    </source>
</evidence>
<dbReference type="Pfam" id="PF08351">
    <property type="entry name" value="TmcA_N"/>
    <property type="match status" value="1"/>
</dbReference>
<organism evidence="8 9">
    <name type="scientific">Hepatospora eriocheir</name>
    <dbReference type="NCBI Taxonomy" id="1081669"/>
    <lineage>
        <taxon>Eukaryota</taxon>
        <taxon>Fungi</taxon>
        <taxon>Fungi incertae sedis</taxon>
        <taxon>Microsporidia</taxon>
        <taxon>Hepatosporidae</taxon>
        <taxon>Hepatospora</taxon>
    </lineage>
</organism>
<keyword evidence="2" id="KW-0808">Transferase</keyword>
<dbReference type="InterPro" id="IPR027417">
    <property type="entry name" value="P-loop_NTPase"/>
</dbReference>
<dbReference type="PANTHER" id="PTHR10925:SF5">
    <property type="entry name" value="RNA CYTIDINE ACETYLTRANSFERASE"/>
    <property type="match status" value="1"/>
</dbReference>
<evidence type="ECO:0000259" key="6">
    <source>
        <dbReference type="Pfam" id="PF05127"/>
    </source>
</evidence>
<sequence length="365" mass="42402">MIERIKENFRKNHRSLFMVENKDLTKKIYELYEMFRVCFGIESEVRKLIVKTNNLKYLNDLSSKQLGKTVDFLIIEQFTDLSPNTLLRFLETVAGKGFIILLSDELNLGNFNIRAIRMLKEKAFIVKDVFLLDKIMKSISCEKNFLIDNYNRELKLTEDQDKILKNIVKILKPNCKGFASILASRGRGKTVVLASVILEAIFKGIDFIIITSFYIENIQPLYGFLLNLLKENFDKSEIKIKYYKSNIIKSINVLNRCSVDFVNIGNECILSCNLLIVDEAASIPLNYLKSIIKCKRVITSTTCDGYERTGRSFIQKFNKFIINSNLNFSEYKLSVPIRYGADDWLEKLLQEIYMPICEIKEINKE</sequence>
<keyword evidence="4" id="KW-0067">ATP-binding</keyword>
<dbReference type="EMBL" id="LTAI01000179">
    <property type="protein sequence ID" value="ORD99500.1"/>
    <property type="molecule type" value="Genomic_DNA"/>
</dbReference>
<accession>A0A1X0QI95</accession>
<gene>
    <name evidence="8" type="primary">TMCA</name>
    <name evidence="8" type="ORF">A0H76_761</name>
</gene>
<proteinExistence type="predicted"/>
<dbReference type="GO" id="GO:1990883">
    <property type="term" value="F:18S rRNA cytidine N-acetyltransferase activity"/>
    <property type="evidence" value="ECO:0007669"/>
    <property type="project" value="TreeGrafter"/>
</dbReference>
<comment type="caution">
    <text evidence="8">The sequence shown here is derived from an EMBL/GenBank/DDBJ whole genome shotgun (WGS) entry which is preliminary data.</text>
</comment>
<evidence type="ECO:0000256" key="5">
    <source>
        <dbReference type="ARBA" id="ARBA00023315"/>
    </source>
</evidence>
<dbReference type="GO" id="GO:0005634">
    <property type="term" value="C:nucleus"/>
    <property type="evidence" value="ECO:0007669"/>
    <property type="project" value="UniProtKB-SubCell"/>
</dbReference>
<dbReference type="Proteomes" id="UP000192501">
    <property type="component" value="Unassembled WGS sequence"/>
</dbReference>
<protein>
    <submittedName>
        <fullName evidence="8">TMCA</fullName>
    </submittedName>
</protein>
<dbReference type="InterPro" id="IPR032672">
    <property type="entry name" value="TmcA/NAT10/Kre33"/>
</dbReference>
<evidence type="ECO:0000256" key="3">
    <source>
        <dbReference type="ARBA" id="ARBA00022741"/>
    </source>
</evidence>
<evidence type="ECO:0000313" key="8">
    <source>
        <dbReference type="EMBL" id="ORD99500.1"/>
    </source>
</evidence>
<dbReference type="SUPFAM" id="SSF52540">
    <property type="entry name" value="P-loop containing nucleoside triphosphate hydrolases"/>
    <property type="match status" value="1"/>
</dbReference>
<reference evidence="8 9" key="1">
    <citation type="journal article" date="2017" name="Environ. Microbiol.">
        <title>Decay of the glycolytic pathway and adaptation to intranuclear parasitism within Enterocytozoonidae microsporidia.</title>
        <authorList>
            <person name="Wiredu Boakye D."/>
            <person name="Jaroenlak P."/>
            <person name="Prachumwat A."/>
            <person name="Williams T.A."/>
            <person name="Bateman K.S."/>
            <person name="Itsathitphaisarn O."/>
            <person name="Sritunyalucksana K."/>
            <person name="Paszkiewicz K.H."/>
            <person name="Moore K.A."/>
            <person name="Stentiford G.D."/>
            <person name="Williams B.A."/>
        </authorList>
    </citation>
    <scope>NUCLEOTIDE SEQUENCE [LARGE SCALE GENOMIC DNA]</scope>
    <source>
        <strain evidence="9">canceri</strain>
    </source>
</reference>
<keyword evidence="3" id="KW-0547">Nucleotide-binding</keyword>
<dbReference type="AlphaFoldDB" id="A0A1X0QI95"/>
<evidence type="ECO:0000256" key="2">
    <source>
        <dbReference type="ARBA" id="ARBA00022679"/>
    </source>
</evidence>
<dbReference type="InterPro" id="IPR013562">
    <property type="entry name" value="TmcA/NAT10_N"/>
</dbReference>
<feature type="domain" description="TmcA/NAT10 N-terminal" evidence="7">
    <location>
        <begin position="8"/>
        <end position="107"/>
    </location>
</feature>
<dbReference type="InterPro" id="IPR007807">
    <property type="entry name" value="TcmA/NAT10_helicase"/>
</dbReference>
<keyword evidence="5" id="KW-0012">Acyltransferase</keyword>
<dbReference type="VEuPathDB" id="MicrosporidiaDB:HERIO_2403"/>
<comment type="subcellular location">
    <subcellularLocation>
        <location evidence="1">Nucleus</location>
    </subcellularLocation>
</comment>
<dbReference type="GO" id="GO:0005524">
    <property type="term" value="F:ATP binding"/>
    <property type="evidence" value="ECO:0007669"/>
    <property type="project" value="UniProtKB-KW"/>
</dbReference>
<evidence type="ECO:0000259" key="7">
    <source>
        <dbReference type="Pfam" id="PF08351"/>
    </source>
</evidence>
<feature type="domain" description="TcmA/NAT10 helicase" evidence="6">
    <location>
        <begin position="181"/>
        <end position="352"/>
    </location>
</feature>
<dbReference type="GO" id="GO:1904812">
    <property type="term" value="P:rRNA acetylation involved in maturation of SSU-rRNA"/>
    <property type="evidence" value="ECO:0007669"/>
    <property type="project" value="TreeGrafter"/>
</dbReference>
<name>A0A1X0QI95_9MICR</name>
<dbReference type="Pfam" id="PF05127">
    <property type="entry name" value="NAT10_TcmA_helicase"/>
    <property type="match status" value="1"/>
</dbReference>
<evidence type="ECO:0000256" key="4">
    <source>
        <dbReference type="ARBA" id="ARBA00022840"/>
    </source>
</evidence>
<dbReference type="GO" id="GO:0000049">
    <property type="term" value="F:tRNA binding"/>
    <property type="evidence" value="ECO:0007669"/>
    <property type="project" value="TreeGrafter"/>
</dbReference>
<dbReference type="PANTHER" id="PTHR10925">
    <property type="entry name" value="N-ACETYLTRANSFERASE 10"/>
    <property type="match status" value="1"/>
</dbReference>